<name>A0A9E6XSF5_9ACTN</name>
<dbReference type="Gene3D" id="3.20.20.150">
    <property type="entry name" value="Divalent-metal-dependent TIM barrel enzymes"/>
    <property type="match status" value="1"/>
</dbReference>
<reference evidence="1" key="1">
    <citation type="journal article" date="2022" name="Int. J. Syst. Evol. Microbiol.">
        <title>Pseudomonas aegrilactucae sp. nov. and Pseudomonas morbosilactucae sp. nov., pathogens causing bacterial rot of lettuce in Japan.</title>
        <authorList>
            <person name="Sawada H."/>
            <person name="Fujikawa T."/>
            <person name="Satou M."/>
        </authorList>
    </citation>
    <scope>NUCLEOTIDE SEQUENCE</scope>
    <source>
        <strain evidence="1">0166_1</strain>
    </source>
</reference>
<dbReference type="InterPro" id="IPR036237">
    <property type="entry name" value="Xyl_isomerase-like_sf"/>
</dbReference>
<organism evidence="1 2">
    <name type="scientific">Capillimicrobium parvum</name>
    <dbReference type="NCBI Taxonomy" id="2884022"/>
    <lineage>
        <taxon>Bacteria</taxon>
        <taxon>Bacillati</taxon>
        <taxon>Actinomycetota</taxon>
        <taxon>Thermoleophilia</taxon>
        <taxon>Solirubrobacterales</taxon>
        <taxon>Capillimicrobiaceae</taxon>
        <taxon>Capillimicrobium</taxon>
    </lineage>
</organism>
<gene>
    <name evidence="1" type="ORF">DSM104329_00259</name>
</gene>
<evidence type="ECO:0000313" key="2">
    <source>
        <dbReference type="Proteomes" id="UP001162834"/>
    </source>
</evidence>
<keyword evidence="2" id="KW-1185">Reference proteome</keyword>
<protein>
    <recommendedName>
        <fullName evidence="3">Xylose isomerase</fullName>
    </recommendedName>
</protein>
<dbReference type="KEGG" id="sbae:DSM104329_00259"/>
<sequence>MTYVNDGSDRPPRLGVYQAEWGLWGLGTAGREWTWEEKVDRCREAGFEGVLVFGAPAAGAEPDGWHELMRDRELMLGYGTFAATAEGIEQEVARARELGAAFVNAQMRDYFLTGSAATDFLKTAVRMGRDAGVPFFVETHRACLTQDLIRTVEYVHAVPDMVMSLDLSHFVVSGQVPTVDDASGPISSQIEDALAPLLERTASLHGRVSNGQAVQVDIGRDGDHPAATDFKRWWRRGMEHWLANAGPGDVLPFVTELGPPPVSITIRSADGGAEAEISDRWEQSLVLMRVARAIWEEVAAGA</sequence>
<evidence type="ECO:0008006" key="3">
    <source>
        <dbReference type="Google" id="ProtNLM"/>
    </source>
</evidence>
<dbReference type="AlphaFoldDB" id="A0A9E6XSF5"/>
<accession>A0A9E6XSF5</accession>
<dbReference type="RefSeq" id="WP_259313583.1">
    <property type="nucleotide sequence ID" value="NZ_CP087164.1"/>
</dbReference>
<evidence type="ECO:0000313" key="1">
    <source>
        <dbReference type="EMBL" id="UGS33894.1"/>
    </source>
</evidence>
<dbReference type="SUPFAM" id="SSF51658">
    <property type="entry name" value="Xylose isomerase-like"/>
    <property type="match status" value="1"/>
</dbReference>
<dbReference type="EMBL" id="CP087164">
    <property type="protein sequence ID" value="UGS33894.1"/>
    <property type="molecule type" value="Genomic_DNA"/>
</dbReference>
<dbReference type="Proteomes" id="UP001162834">
    <property type="component" value="Chromosome"/>
</dbReference>
<proteinExistence type="predicted"/>